<evidence type="ECO:0000313" key="2">
    <source>
        <dbReference type="RefSeq" id="XP_013417701.1"/>
    </source>
</evidence>
<dbReference type="Gene3D" id="3.40.50.150">
    <property type="entry name" value="Vaccinia Virus protein VP39"/>
    <property type="match status" value="1"/>
</dbReference>
<sequence>MAASQQTREQDEEEMRRRLEKEFSSLTVSQAYFKCLTILRNGKEESRKRGSLNLETFRVKTLNLPELPSPVRIMDFGGGTGIPMSSICKTLQALKKYAIVSVEEPHEESLQKYKKCIENLENATLDVAYSGRFQDYFGKSVEELRSIGAYPEELQDRVLAIHSMYHLTRWLDDSCDPHEDIKRAVIAMYTVLKPGGMLVIELDGGENDFI</sequence>
<reference evidence="2" key="1">
    <citation type="submission" date="2025-08" db="UniProtKB">
        <authorList>
            <consortium name="RefSeq"/>
        </authorList>
    </citation>
    <scope>IDENTIFICATION</scope>
    <source>
        <tissue evidence="2">Gonads</tissue>
    </source>
</reference>
<proteinExistence type="predicted"/>
<name>A0A1S3K620_LINAN</name>
<keyword evidence="1" id="KW-1185">Reference proteome</keyword>
<dbReference type="InterPro" id="IPR029063">
    <property type="entry name" value="SAM-dependent_MTases_sf"/>
</dbReference>
<dbReference type="KEGG" id="lak:106178886"/>
<protein>
    <submittedName>
        <fullName evidence="2">Uncharacterized protein LOC106178886</fullName>
    </submittedName>
</protein>
<dbReference type="Proteomes" id="UP000085678">
    <property type="component" value="Unplaced"/>
</dbReference>
<gene>
    <name evidence="2" type="primary">LOC106178886</name>
</gene>
<evidence type="ECO:0000313" key="1">
    <source>
        <dbReference type="Proteomes" id="UP000085678"/>
    </source>
</evidence>
<dbReference type="AlphaFoldDB" id="A0A1S3K620"/>
<accession>A0A1S3K620</accession>
<dbReference type="InParanoid" id="A0A1S3K620"/>
<organism evidence="1 2">
    <name type="scientific">Lingula anatina</name>
    <name type="common">Brachiopod</name>
    <name type="synonym">Lingula unguis</name>
    <dbReference type="NCBI Taxonomy" id="7574"/>
    <lineage>
        <taxon>Eukaryota</taxon>
        <taxon>Metazoa</taxon>
        <taxon>Spiralia</taxon>
        <taxon>Lophotrochozoa</taxon>
        <taxon>Brachiopoda</taxon>
        <taxon>Linguliformea</taxon>
        <taxon>Lingulata</taxon>
        <taxon>Lingulida</taxon>
        <taxon>Linguloidea</taxon>
        <taxon>Lingulidae</taxon>
        <taxon>Lingula</taxon>
    </lineage>
</organism>
<dbReference type="RefSeq" id="XP_013417701.1">
    <property type="nucleotide sequence ID" value="XM_013562247.1"/>
</dbReference>
<dbReference type="GeneID" id="106178886"/>
<dbReference type="SUPFAM" id="SSF53335">
    <property type="entry name" value="S-adenosyl-L-methionine-dependent methyltransferases"/>
    <property type="match status" value="1"/>
</dbReference>